<comment type="cofactor">
    <cofactor evidence="1">
        <name>FAD</name>
        <dbReference type="ChEBI" id="CHEBI:57692"/>
    </cofactor>
</comment>
<dbReference type="Pfam" id="PF03486">
    <property type="entry name" value="HI0933_like"/>
    <property type="match status" value="1"/>
</dbReference>
<feature type="domain" description="RsdA/BaiN/AoA(So)-like Rossmann fold-like" evidence="4">
    <location>
        <begin position="4"/>
        <end position="413"/>
    </location>
</feature>
<dbReference type="AlphaFoldDB" id="A0A9X2C1B0"/>
<sequence>MTRTVAVIGAGPAGLMAADVLQSHGAQVQVFDAMPSVGRKFLLAGIGGLNLTHSEAMPGFLARYAQRAPALAPHLDAFGPDAVRAWALALGIKTFVGTSGRVFPTDMKAAPLLRAWLHRLRVGADGRPPVQFHMRHRWLGWAGDGTTLRFEHADGELAFAADATVLALGGASWSRLGSDGAWVPLLAARGVDIAPLRASNCGFDVAPTGPDRAGWSAHLRERFAGEPVKPVAITAADSQGVVHRQQGEFVVTQTGIEGSLVYAFSAGLRDAIAAQGHATLTLDLLPQHTLDQVRAETRRPRGTRSLSTHLKSRLHLQGVKMGLLHELLSPAQLNDPDVLAGFIKALPLLLAAPRPIDEAISSAGGVRFEALDARLMVRAQPGLFVAGEMLDWEAPTGGYLLTACLATGRAAGQGVIDWWHAA</sequence>
<name>A0A9X2C1B0_9BURK</name>
<dbReference type="Proteomes" id="UP001139353">
    <property type="component" value="Unassembled WGS sequence"/>
</dbReference>
<dbReference type="EMBL" id="JAJLJH010000007">
    <property type="protein sequence ID" value="MCK9688097.1"/>
    <property type="molecule type" value="Genomic_DNA"/>
</dbReference>
<keyword evidence="7" id="KW-1185">Reference proteome</keyword>
<evidence type="ECO:0000313" key="7">
    <source>
        <dbReference type="Proteomes" id="UP001139353"/>
    </source>
</evidence>
<accession>A0A9X2C1B0</accession>
<dbReference type="NCBIfam" id="TIGR00275">
    <property type="entry name" value="aminoacetone oxidase family FAD-binding enzyme"/>
    <property type="match status" value="1"/>
</dbReference>
<dbReference type="SUPFAM" id="SSF51905">
    <property type="entry name" value="FAD/NAD(P)-binding domain"/>
    <property type="match status" value="1"/>
</dbReference>
<keyword evidence="2" id="KW-0285">Flavoprotein</keyword>
<dbReference type="InterPro" id="IPR036188">
    <property type="entry name" value="FAD/NAD-bd_sf"/>
</dbReference>
<dbReference type="Gene3D" id="2.40.30.10">
    <property type="entry name" value="Translation factors"/>
    <property type="match status" value="1"/>
</dbReference>
<evidence type="ECO:0000259" key="5">
    <source>
        <dbReference type="Pfam" id="PF22780"/>
    </source>
</evidence>
<reference evidence="6" key="1">
    <citation type="submission" date="2021-11" db="EMBL/GenBank/DDBJ databases">
        <title>BS-T2-15 a new species belonging to the Comamonadaceae family isolated from the soil of a French oak forest.</title>
        <authorList>
            <person name="Mieszkin S."/>
            <person name="Alain K."/>
        </authorList>
    </citation>
    <scope>NUCLEOTIDE SEQUENCE</scope>
    <source>
        <strain evidence="6">BS-T2-15</strain>
    </source>
</reference>
<dbReference type="RefSeq" id="WP_275684142.1">
    <property type="nucleotide sequence ID" value="NZ_JAJLJH010000007.1"/>
</dbReference>
<dbReference type="InterPro" id="IPR004792">
    <property type="entry name" value="BaiN-like"/>
</dbReference>
<dbReference type="SUPFAM" id="SSF160996">
    <property type="entry name" value="HI0933 insert domain-like"/>
    <property type="match status" value="1"/>
</dbReference>
<dbReference type="InterPro" id="IPR057661">
    <property type="entry name" value="RsdA/BaiN/AoA(So)_Rossmann"/>
</dbReference>
<dbReference type="Gene3D" id="1.10.8.260">
    <property type="entry name" value="HI0933 insert domain-like"/>
    <property type="match status" value="1"/>
</dbReference>
<evidence type="ECO:0000256" key="1">
    <source>
        <dbReference type="ARBA" id="ARBA00001974"/>
    </source>
</evidence>
<dbReference type="InterPro" id="IPR055178">
    <property type="entry name" value="RsdA/BaiN/AoA(So)-like_dom"/>
</dbReference>
<proteinExistence type="predicted"/>
<evidence type="ECO:0000313" key="6">
    <source>
        <dbReference type="EMBL" id="MCK9688097.1"/>
    </source>
</evidence>
<dbReference type="Pfam" id="PF22780">
    <property type="entry name" value="HI0933_like_1st"/>
    <property type="match status" value="1"/>
</dbReference>
<evidence type="ECO:0000259" key="4">
    <source>
        <dbReference type="Pfam" id="PF03486"/>
    </source>
</evidence>
<organism evidence="6 7">
    <name type="scientific">Scleromatobacter humisilvae</name>
    <dbReference type="NCBI Taxonomy" id="2897159"/>
    <lineage>
        <taxon>Bacteria</taxon>
        <taxon>Pseudomonadati</taxon>
        <taxon>Pseudomonadota</taxon>
        <taxon>Betaproteobacteria</taxon>
        <taxon>Burkholderiales</taxon>
        <taxon>Sphaerotilaceae</taxon>
        <taxon>Scleromatobacter</taxon>
    </lineage>
</organism>
<dbReference type="NCBIfam" id="TIGR03862">
    <property type="entry name" value="flavo_PP4765"/>
    <property type="match status" value="1"/>
</dbReference>
<dbReference type="Gene3D" id="3.50.50.60">
    <property type="entry name" value="FAD/NAD(P)-binding domain"/>
    <property type="match status" value="1"/>
</dbReference>
<dbReference type="InterPro" id="IPR022460">
    <property type="entry name" value="Flavoprotein_PP4765"/>
</dbReference>
<comment type="caution">
    <text evidence="6">The sequence shown here is derived from an EMBL/GenBank/DDBJ whole genome shotgun (WGS) entry which is preliminary data.</text>
</comment>
<dbReference type="PRINTS" id="PR00419">
    <property type="entry name" value="ADXRDTASE"/>
</dbReference>
<protein>
    <submittedName>
        <fullName evidence="6">TIGR03862 family flavoprotein</fullName>
    </submittedName>
</protein>
<dbReference type="PANTHER" id="PTHR42887">
    <property type="entry name" value="OS12G0638800 PROTEIN"/>
    <property type="match status" value="1"/>
</dbReference>
<dbReference type="InterPro" id="IPR023166">
    <property type="entry name" value="BaiN-like_dom_sf"/>
</dbReference>
<gene>
    <name evidence="6" type="ORF">LPC04_20525</name>
</gene>
<dbReference type="PANTHER" id="PTHR42887:SF1">
    <property type="entry name" value="BLR3961 PROTEIN"/>
    <property type="match status" value="1"/>
</dbReference>
<feature type="domain" description="RsdA/BaiN/AoA(So)-like insert" evidence="5">
    <location>
        <begin position="215"/>
        <end position="361"/>
    </location>
</feature>
<evidence type="ECO:0000256" key="2">
    <source>
        <dbReference type="ARBA" id="ARBA00022630"/>
    </source>
</evidence>
<evidence type="ECO:0000256" key="3">
    <source>
        <dbReference type="ARBA" id="ARBA00022827"/>
    </source>
</evidence>
<keyword evidence="3" id="KW-0274">FAD</keyword>